<feature type="transmembrane region" description="Helical" evidence="6">
    <location>
        <begin position="74"/>
        <end position="97"/>
    </location>
</feature>
<proteinExistence type="inferred from homology"/>
<name>A0A6P7Y2I8_9AMPH</name>
<feature type="transmembrane region" description="Helical" evidence="6">
    <location>
        <begin position="26"/>
        <end position="48"/>
    </location>
</feature>
<evidence type="ECO:0000256" key="4">
    <source>
        <dbReference type="ARBA" id="ARBA00022989"/>
    </source>
</evidence>
<dbReference type="InterPro" id="IPR007593">
    <property type="entry name" value="CD225/Dispanin_fam"/>
</dbReference>
<dbReference type="InterPro" id="IPR051517">
    <property type="entry name" value="IFITM_antiviral_protein"/>
</dbReference>
<evidence type="ECO:0000256" key="3">
    <source>
        <dbReference type="ARBA" id="ARBA00022692"/>
    </source>
</evidence>
<evidence type="ECO:0000256" key="1">
    <source>
        <dbReference type="ARBA" id="ARBA00004370"/>
    </source>
</evidence>
<reference evidence="8" key="1">
    <citation type="submission" date="2025-08" db="UniProtKB">
        <authorList>
            <consortium name="RefSeq"/>
        </authorList>
    </citation>
    <scope>IDENTIFICATION</scope>
</reference>
<dbReference type="OrthoDB" id="9906841at2759"/>
<evidence type="ECO:0000313" key="8">
    <source>
        <dbReference type="RefSeq" id="XP_030057059.1"/>
    </source>
</evidence>
<comment type="similarity">
    <text evidence="2">Belongs to the CD225/Dispanin family.</text>
</comment>
<evidence type="ECO:0000256" key="6">
    <source>
        <dbReference type="SAM" id="Phobius"/>
    </source>
</evidence>
<comment type="subcellular location">
    <subcellularLocation>
        <location evidence="1">Membrane</location>
    </subcellularLocation>
</comment>
<evidence type="ECO:0000256" key="5">
    <source>
        <dbReference type="ARBA" id="ARBA00023136"/>
    </source>
</evidence>
<dbReference type="GO" id="GO:0005886">
    <property type="term" value="C:plasma membrane"/>
    <property type="evidence" value="ECO:0007669"/>
    <property type="project" value="TreeGrafter"/>
</dbReference>
<dbReference type="KEGG" id="muo:115468985"/>
<dbReference type="PANTHER" id="PTHR13999">
    <property type="entry name" value="INTERFERON INDUCIBLE TRANSMEMBRANE PROTEIN"/>
    <property type="match status" value="1"/>
</dbReference>
<evidence type="ECO:0000256" key="2">
    <source>
        <dbReference type="ARBA" id="ARBA00006843"/>
    </source>
</evidence>
<keyword evidence="5 6" id="KW-0472">Membrane</keyword>
<keyword evidence="7" id="KW-1185">Reference proteome</keyword>
<dbReference type="GeneID" id="115468985"/>
<sequence length="103" mass="11416">MTSYVPYNQGATIVTMPMITPAQDHVLWSFFNAMFCNCFCLGFVALIYSIKARDRKVLGDNQGASHYGATAKTFNIIVSVLIGIVFFLSLIPIIIILSSSRPY</sequence>
<keyword evidence="4 6" id="KW-1133">Transmembrane helix</keyword>
<keyword evidence="3 6" id="KW-0812">Transmembrane</keyword>
<gene>
    <name evidence="8" type="primary">LOC115468985</name>
</gene>
<dbReference type="Proteomes" id="UP000515156">
    <property type="component" value="Chromosome 4"/>
</dbReference>
<organism evidence="7 8">
    <name type="scientific">Microcaecilia unicolor</name>
    <dbReference type="NCBI Taxonomy" id="1415580"/>
    <lineage>
        <taxon>Eukaryota</taxon>
        <taxon>Metazoa</taxon>
        <taxon>Chordata</taxon>
        <taxon>Craniata</taxon>
        <taxon>Vertebrata</taxon>
        <taxon>Euteleostomi</taxon>
        <taxon>Amphibia</taxon>
        <taxon>Gymnophiona</taxon>
        <taxon>Siphonopidae</taxon>
        <taxon>Microcaecilia</taxon>
    </lineage>
</organism>
<dbReference type="InParanoid" id="A0A6P7Y2I8"/>
<dbReference type="RefSeq" id="XP_030057059.1">
    <property type="nucleotide sequence ID" value="XM_030201199.1"/>
</dbReference>
<dbReference type="Pfam" id="PF04505">
    <property type="entry name" value="CD225"/>
    <property type="match status" value="1"/>
</dbReference>
<dbReference type="AlphaFoldDB" id="A0A6P7Y2I8"/>
<protein>
    <submittedName>
        <fullName evidence="8">Interferon-induced transmembrane protein 3-like</fullName>
    </submittedName>
</protein>
<evidence type="ECO:0000313" key="7">
    <source>
        <dbReference type="Proteomes" id="UP000515156"/>
    </source>
</evidence>
<accession>A0A6P7Y2I8</accession>